<name>A0ABQ7R6W7_PLUXY</name>
<dbReference type="Proteomes" id="UP000823941">
    <property type="component" value="Chromosome 1"/>
</dbReference>
<keyword evidence="3" id="KW-1185">Reference proteome</keyword>
<keyword evidence="1" id="KW-0732">Signal</keyword>
<feature type="chain" id="PRO_5046659328" evidence="1">
    <location>
        <begin position="16"/>
        <end position="173"/>
    </location>
</feature>
<evidence type="ECO:0000313" key="3">
    <source>
        <dbReference type="Proteomes" id="UP000823941"/>
    </source>
</evidence>
<reference evidence="2 3" key="1">
    <citation type="submission" date="2021-06" db="EMBL/GenBank/DDBJ databases">
        <title>A haploid diamondback moth (Plutella xylostella L.) genome assembly resolves 31 chromosomes and identifies a diamide resistance mutation.</title>
        <authorList>
            <person name="Ward C.M."/>
            <person name="Perry K.D."/>
            <person name="Baker G."/>
            <person name="Powis K."/>
            <person name="Heckel D.G."/>
            <person name="Baxter S.W."/>
        </authorList>
    </citation>
    <scope>NUCLEOTIDE SEQUENCE [LARGE SCALE GENOMIC DNA]</scope>
    <source>
        <strain evidence="2 3">LV</strain>
        <tissue evidence="2">Single pupa</tissue>
    </source>
</reference>
<feature type="signal peptide" evidence="1">
    <location>
        <begin position="1"/>
        <end position="15"/>
    </location>
</feature>
<evidence type="ECO:0000313" key="2">
    <source>
        <dbReference type="EMBL" id="KAG7313043.1"/>
    </source>
</evidence>
<gene>
    <name evidence="2" type="ORF">JYU34_000126</name>
</gene>
<comment type="caution">
    <text evidence="2">The sequence shown here is derived from an EMBL/GenBank/DDBJ whole genome shotgun (WGS) entry which is preliminary data.</text>
</comment>
<accession>A0ABQ7R6W7</accession>
<protein>
    <submittedName>
        <fullName evidence="2">Uncharacterized protein</fullName>
    </submittedName>
</protein>
<sequence length="173" mass="18527">MALFLLLSCVGLVAAATAAAAPPGPVQRPVEAGGGEDLAYRSGLGGVFRGAPGQWKQMLCSSNAGYDYAPPPMPYITSTYPQLPKNLVFTGPAAPMYTGPQAFDPRLYAMSNSLFRGSQAFDRRLLKDNSGLDQHVTRDIPAYGQQMPARDNPARLMKYVVGKHDHPDSATNV</sequence>
<dbReference type="EMBL" id="JAHIBW010000001">
    <property type="protein sequence ID" value="KAG7313043.1"/>
    <property type="molecule type" value="Genomic_DNA"/>
</dbReference>
<organism evidence="2 3">
    <name type="scientific">Plutella xylostella</name>
    <name type="common">Diamondback moth</name>
    <name type="synonym">Plutella maculipennis</name>
    <dbReference type="NCBI Taxonomy" id="51655"/>
    <lineage>
        <taxon>Eukaryota</taxon>
        <taxon>Metazoa</taxon>
        <taxon>Ecdysozoa</taxon>
        <taxon>Arthropoda</taxon>
        <taxon>Hexapoda</taxon>
        <taxon>Insecta</taxon>
        <taxon>Pterygota</taxon>
        <taxon>Neoptera</taxon>
        <taxon>Endopterygota</taxon>
        <taxon>Lepidoptera</taxon>
        <taxon>Glossata</taxon>
        <taxon>Ditrysia</taxon>
        <taxon>Yponomeutoidea</taxon>
        <taxon>Plutellidae</taxon>
        <taxon>Plutella</taxon>
    </lineage>
</organism>
<proteinExistence type="predicted"/>
<evidence type="ECO:0000256" key="1">
    <source>
        <dbReference type="SAM" id="SignalP"/>
    </source>
</evidence>